<organism evidence="1 2">
    <name type="scientific">Nepenthes gracilis</name>
    <name type="common">Slender pitcher plant</name>
    <dbReference type="NCBI Taxonomy" id="150966"/>
    <lineage>
        <taxon>Eukaryota</taxon>
        <taxon>Viridiplantae</taxon>
        <taxon>Streptophyta</taxon>
        <taxon>Embryophyta</taxon>
        <taxon>Tracheophyta</taxon>
        <taxon>Spermatophyta</taxon>
        <taxon>Magnoliopsida</taxon>
        <taxon>eudicotyledons</taxon>
        <taxon>Gunneridae</taxon>
        <taxon>Pentapetalae</taxon>
        <taxon>Caryophyllales</taxon>
        <taxon>Nepenthaceae</taxon>
        <taxon>Nepenthes</taxon>
    </lineage>
</organism>
<dbReference type="AlphaFoldDB" id="A0AAD3T8T2"/>
<dbReference type="EMBL" id="BSYO01000028">
    <property type="protein sequence ID" value="GMH24731.1"/>
    <property type="molecule type" value="Genomic_DNA"/>
</dbReference>
<evidence type="ECO:0000313" key="2">
    <source>
        <dbReference type="Proteomes" id="UP001279734"/>
    </source>
</evidence>
<comment type="caution">
    <text evidence="1">The sequence shown here is derived from an EMBL/GenBank/DDBJ whole genome shotgun (WGS) entry which is preliminary data.</text>
</comment>
<keyword evidence="2" id="KW-1185">Reference proteome</keyword>
<proteinExistence type="predicted"/>
<dbReference type="Proteomes" id="UP001279734">
    <property type="component" value="Unassembled WGS sequence"/>
</dbReference>
<sequence length="122" mass="13372">MVSRSASSIRMSSSLAVFHGSKQKSKSTSTAVFRSSLSTVLDSPLGWFPGVSPISQIEKIVIFLLERQGIFAERLAKFGEQQNSYKQQLDVAKIWSCKLSLFLVAAGVQACGSYLRFNKSSC</sequence>
<reference evidence="1" key="1">
    <citation type="submission" date="2023-05" db="EMBL/GenBank/DDBJ databases">
        <title>Nepenthes gracilis genome sequencing.</title>
        <authorList>
            <person name="Fukushima K."/>
        </authorList>
    </citation>
    <scope>NUCLEOTIDE SEQUENCE</scope>
    <source>
        <strain evidence="1">SING2019-196</strain>
    </source>
</reference>
<gene>
    <name evidence="1" type="ORF">Nepgr_026574</name>
</gene>
<evidence type="ECO:0000313" key="1">
    <source>
        <dbReference type="EMBL" id="GMH24731.1"/>
    </source>
</evidence>
<protein>
    <submittedName>
        <fullName evidence="1">Uncharacterized protein</fullName>
    </submittedName>
</protein>
<name>A0AAD3T8T2_NEPGR</name>
<accession>A0AAD3T8T2</accession>